<feature type="region of interest" description="Disordered" evidence="1">
    <location>
        <begin position="1"/>
        <end position="22"/>
    </location>
</feature>
<dbReference type="AlphaFoldDB" id="A0A235B796"/>
<dbReference type="OrthoDB" id="51846at2"/>
<dbReference type="Pfam" id="PF13700">
    <property type="entry name" value="DUF4158"/>
    <property type="match status" value="1"/>
</dbReference>
<keyword evidence="4" id="KW-1185">Reference proteome</keyword>
<comment type="caution">
    <text evidence="3">The sequence shown here is derived from an EMBL/GenBank/DDBJ whole genome shotgun (WGS) entry which is preliminary data.</text>
</comment>
<protein>
    <recommendedName>
        <fullName evidence="2">DUF4158 domain-containing protein</fullName>
    </recommendedName>
</protein>
<evidence type="ECO:0000256" key="1">
    <source>
        <dbReference type="SAM" id="MobiDB-lite"/>
    </source>
</evidence>
<dbReference type="InterPro" id="IPR025296">
    <property type="entry name" value="DUF4158"/>
</dbReference>
<gene>
    <name evidence="3" type="ORF">CHM34_08310</name>
</gene>
<name>A0A235B796_9BACL</name>
<evidence type="ECO:0000313" key="3">
    <source>
        <dbReference type="EMBL" id="OYD08102.1"/>
    </source>
</evidence>
<evidence type="ECO:0000259" key="2">
    <source>
        <dbReference type="Pfam" id="PF13700"/>
    </source>
</evidence>
<sequence>MDVDATVASRNSPHRKHTTPLSPFSTQGDFLHGTESVFGKKELRPFCGFIFHLMGVAVSKVSPKVPTLTILGALIGITLGQAYSEKYWDPEELIDLFTLLPNEYRLIGNKTGATRLGFAILLKFFQKEARFPSQKSEIPSAVVQYVAKQLNLDPILFDDYSWSNNTVSNHRSQIRKFFGFRERTERC</sequence>
<proteinExistence type="predicted"/>
<reference evidence="3 4" key="1">
    <citation type="submission" date="2017-07" db="EMBL/GenBank/DDBJ databases">
        <title>The genome sequence of Paludifilum halophilum highlights mechanisms for microbial adaptation to high salt environemnts.</title>
        <authorList>
            <person name="Belbahri L."/>
        </authorList>
    </citation>
    <scope>NUCLEOTIDE SEQUENCE [LARGE SCALE GENOMIC DNA]</scope>
    <source>
        <strain evidence="3 4">DSM 102817</strain>
    </source>
</reference>
<accession>A0A235B796</accession>
<feature type="domain" description="DUF4158" evidence="2">
    <location>
        <begin position="89"/>
        <end position="184"/>
    </location>
</feature>
<dbReference type="Proteomes" id="UP000215459">
    <property type="component" value="Unassembled WGS sequence"/>
</dbReference>
<organism evidence="3 4">
    <name type="scientific">Paludifilum halophilum</name>
    <dbReference type="NCBI Taxonomy" id="1642702"/>
    <lineage>
        <taxon>Bacteria</taxon>
        <taxon>Bacillati</taxon>
        <taxon>Bacillota</taxon>
        <taxon>Bacilli</taxon>
        <taxon>Bacillales</taxon>
        <taxon>Thermoactinomycetaceae</taxon>
        <taxon>Paludifilum</taxon>
    </lineage>
</organism>
<evidence type="ECO:0000313" key="4">
    <source>
        <dbReference type="Proteomes" id="UP000215459"/>
    </source>
</evidence>
<dbReference type="EMBL" id="NOWF01000004">
    <property type="protein sequence ID" value="OYD08102.1"/>
    <property type="molecule type" value="Genomic_DNA"/>
</dbReference>